<dbReference type="Proteomes" id="UP000789570">
    <property type="component" value="Unassembled WGS sequence"/>
</dbReference>
<sequence length="102" mass="11847">MGLHIYEENSSTPAQKMTTITLTEFQGYDIEKLIKFLESEEEFFEIKGGPAKSLSKYTIKLKNEPKQVENQLDYDYTDYDKNIKKSSPLILNDFRTLKEGAQ</sequence>
<keyword evidence="2" id="KW-1185">Reference proteome</keyword>
<dbReference type="EMBL" id="CAJVPQ010003907">
    <property type="protein sequence ID" value="CAG8639988.1"/>
    <property type="molecule type" value="Genomic_DNA"/>
</dbReference>
<reference evidence="1" key="1">
    <citation type="submission" date="2021-06" db="EMBL/GenBank/DDBJ databases">
        <authorList>
            <person name="Kallberg Y."/>
            <person name="Tangrot J."/>
            <person name="Rosling A."/>
        </authorList>
    </citation>
    <scope>NUCLEOTIDE SEQUENCE</scope>
    <source>
        <strain evidence="1">UK204</strain>
    </source>
</reference>
<organism evidence="1 2">
    <name type="scientific">Funneliformis caledonium</name>
    <dbReference type="NCBI Taxonomy" id="1117310"/>
    <lineage>
        <taxon>Eukaryota</taxon>
        <taxon>Fungi</taxon>
        <taxon>Fungi incertae sedis</taxon>
        <taxon>Mucoromycota</taxon>
        <taxon>Glomeromycotina</taxon>
        <taxon>Glomeromycetes</taxon>
        <taxon>Glomerales</taxon>
        <taxon>Glomeraceae</taxon>
        <taxon>Funneliformis</taxon>
    </lineage>
</organism>
<dbReference type="OrthoDB" id="10377341at2759"/>
<evidence type="ECO:0000313" key="1">
    <source>
        <dbReference type="EMBL" id="CAG8639988.1"/>
    </source>
</evidence>
<gene>
    <name evidence="1" type="ORF">FCALED_LOCUS10516</name>
</gene>
<evidence type="ECO:0000313" key="2">
    <source>
        <dbReference type="Proteomes" id="UP000789570"/>
    </source>
</evidence>
<proteinExistence type="predicted"/>
<accession>A0A9N9DG40</accession>
<comment type="caution">
    <text evidence="1">The sequence shown here is derived from an EMBL/GenBank/DDBJ whole genome shotgun (WGS) entry which is preliminary data.</text>
</comment>
<feature type="non-terminal residue" evidence="1">
    <location>
        <position position="102"/>
    </location>
</feature>
<name>A0A9N9DG40_9GLOM</name>
<protein>
    <submittedName>
        <fullName evidence="1">1516_t:CDS:1</fullName>
    </submittedName>
</protein>
<dbReference type="AlphaFoldDB" id="A0A9N9DG40"/>